<evidence type="ECO:0000256" key="2">
    <source>
        <dbReference type="ARBA" id="ARBA00023054"/>
    </source>
</evidence>
<dbReference type="GO" id="GO:0000940">
    <property type="term" value="C:outer kinetochore"/>
    <property type="evidence" value="ECO:0007669"/>
    <property type="project" value="TreeGrafter"/>
</dbReference>
<evidence type="ECO:0000313" key="6">
    <source>
        <dbReference type="EMBL" id="KAJ3689005.1"/>
    </source>
</evidence>
<feature type="region of interest" description="Disordered" evidence="5">
    <location>
        <begin position="132"/>
        <end position="155"/>
    </location>
</feature>
<proteinExistence type="inferred from homology"/>
<dbReference type="GO" id="GO:0000278">
    <property type="term" value="P:mitotic cell cycle"/>
    <property type="evidence" value="ECO:0007669"/>
    <property type="project" value="TreeGrafter"/>
</dbReference>
<comment type="similarity">
    <text evidence="1">Belongs to the SKA1 family.</text>
</comment>
<organism evidence="6 7">
    <name type="scientific">Rhynchospora tenuis</name>
    <dbReference type="NCBI Taxonomy" id="198213"/>
    <lineage>
        <taxon>Eukaryota</taxon>
        <taxon>Viridiplantae</taxon>
        <taxon>Streptophyta</taxon>
        <taxon>Embryophyta</taxon>
        <taxon>Tracheophyta</taxon>
        <taxon>Spermatophyta</taxon>
        <taxon>Magnoliopsida</taxon>
        <taxon>Liliopsida</taxon>
        <taxon>Poales</taxon>
        <taxon>Cyperaceae</taxon>
        <taxon>Cyperoideae</taxon>
        <taxon>Rhynchosporeae</taxon>
        <taxon>Rhynchospora</taxon>
    </lineage>
</organism>
<accession>A0AAD5Z8R3</accession>
<protein>
    <recommendedName>
        <fullName evidence="3">SKA complex subunit 1 homolog</fullName>
    </recommendedName>
    <alternativeName>
        <fullName evidence="4">Spindle and kinetochore-associated protein 1 homolog</fullName>
    </alternativeName>
</protein>
<evidence type="ECO:0000256" key="1">
    <source>
        <dbReference type="ARBA" id="ARBA00006836"/>
    </source>
</evidence>
<keyword evidence="7" id="KW-1185">Reference proteome</keyword>
<dbReference type="InterPro" id="IPR042031">
    <property type="entry name" value="SKA1_MBD_sf"/>
</dbReference>
<dbReference type="EMBL" id="JAMRDG010000002">
    <property type="protein sequence ID" value="KAJ3689005.1"/>
    <property type="molecule type" value="Genomic_DNA"/>
</dbReference>
<dbReference type="GO" id="GO:0005876">
    <property type="term" value="C:spindle microtubule"/>
    <property type="evidence" value="ECO:0007669"/>
    <property type="project" value="TreeGrafter"/>
</dbReference>
<feature type="compositionally biased region" description="Basic and acidic residues" evidence="5">
    <location>
        <begin position="138"/>
        <end position="153"/>
    </location>
</feature>
<dbReference type="Gene3D" id="1.10.10.1890">
    <property type="entry name" value="Ska1 microtubule binding domain-like"/>
    <property type="match status" value="1"/>
</dbReference>
<sequence length="282" mass="31462">MNPAKEVGASLDALVAAFNSRIVELQELVIARNMYAPTSVPDLASVDTTLTAMESQIDAIRNRLYEERRAIPKAKRLIEQSEKQQKMLEHMLAHMPSGMPESLSVTDQYPSRMDDGLDNTSTPGVYNLNLQTSNAKSRIKEDPTAPPKFEKRGKGPAPRWYVSLEELDSVSSYMRGRLTLEKVNIAINELATYADSNAHLIFCSKTKIADDMWDKVLELRDIGGTAQVKGKHFFLESDIKGPGLKLDNTGKAILTVLRHLGRIQETRVGSHRVLILVKPRAH</sequence>
<dbReference type="InterPro" id="IPR009829">
    <property type="entry name" value="SKA1"/>
</dbReference>
<dbReference type="GO" id="GO:0007059">
    <property type="term" value="P:chromosome segregation"/>
    <property type="evidence" value="ECO:0007669"/>
    <property type="project" value="InterPro"/>
</dbReference>
<evidence type="ECO:0000256" key="4">
    <source>
        <dbReference type="ARBA" id="ARBA00075755"/>
    </source>
</evidence>
<reference evidence="6 7" key="1">
    <citation type="journal article" date="2022" name="Cell">
        <title>Repeat-based holocentromeres influence genome architecture and karyotype evolution.</title>
        <authorList>
            <person name="Hofstatter P.G."/>
            <person name="Thangavel G."/>
            <person name="Lux T."/>
            <person name="Neumann P."/>
            <person name="Vondrak T."/>
            <person name="Novak P."/>
            <person name="Zhang M."/>
            <person name="Costa L."/>
            <person name="Castellani M."/>
            <person name="Scott A."/>
            <person name="Toegelov H."/>
            <person name="Fuchs J."/>
            <person name="Mata-Sucre Y."/>
            <person name="Dias Y."/>
            <person name="Vanzela A.L.L."/>
            <person name="Huettel B."/>
            <person name="Almeida C.C.S."/>
            <person name="Simkova H."/>
            <person name="Souza G."/>
            <person name="Pedrosa-Harand A."/>
            <person name="Macas J."/>
            <person name="Mayer K.F.X."/>
            <person name="Houben A."/>
            <person name="Marques A."/>
        </authorList>
    </citation>
    <scope>NUCLEOTIDE SEQUENCE [LARGE SCALE GENOMIC DNA]</scope>
    <source>
        <strain evidence="6">RhyTen1mFocal</strain>
    </source>
</reference>
<dbReference type="Proteomes" id="UP001210211">
    <property type="component" value="Unassembled WGS sequence"/>
</dbReference>
<evidence type="ECO:0000256" key="3">
    <source>
        <dbReference type="ARBA" id="ARBA00068507"/>
    </source>
</evidence>
<gene>
    <name evidence="6" type="ORF">LUZ61_018169</name>
</gene>
<comment type="caution">
    <text evidence="6">The sequence shown here is derived from an EMBL/GenBank/DDBJ whole genome shotgun (WGS) entry which is preliminary data.</text>
</comment>
<dbReference type="PANTHER" id="PTHR28573:SF1">
    <property type="entry name" value="SPINDLE AND KINETOCHORE-ASSOCIATED PROTEIN 1"/>
    <property type="match status" value="1"/>
</dbReference>
<name>A0AAD5Z8R3_9POAL</name>
<dbReference type="GO" id="GO:0031110">
    <property type="term" value="P:regulation of microtubule polymerization or depolymerization"/>
    <property type="evidence" value="ECO:0007669"/>
    <property type="project" value="TreeGrafter"/>
</dbReference>
<dbReference type="PANTHER" id="PTHR28573">
    <property type="entry name" value="SPINDLE AND KINETOCHORE-ASSOCIATED PROTEIN 1"/>
    <property type="match status" value="1"/>
</dbReference>
<evidence type="ECO:0000313" key="7">
    <source>
        <dbReference type="Proteomes" id="UP001210211"/>
    </source>
</evidence>
<evidence type="ECO:0000256" key="5">
    <source>
        <dbReference type="SAM" id="MobiDB-lite"/>
    </source>
</evidence>
<dbReference type="FunFam" id="1.10.10.1890:FF:000002">
    <property type="entry name" value="Spindle and kinetochore-associated protein 1"/>
    <property type="match status" value="1"/>
</dbReference>
<dbReference type="AlphaFoldDB" id="A0AAD5Z8R3"/>
<dbReference type="Pfam" id="PF07160">
    <property type="entry name" value="SKA1"/>
    <property type="match status" value="1"/>
</dbReference>
<keyword evidence="2" id="KW-0175">Coiled coil</keyword>
<dbReference type="GO" id="GO:0008017">
    <property type="term" value="F:microtubule binding"/>
    <property type="evidence" value="ECO:0007669"/>
    <property type="project" value="InterPro"/>
</dbReference>
<dbReference type="GO" id="GO:0051301">
    <property type="term" value="P:cell division"/>
    <property type="evidence" value="ECO:0007669"/>
    <property type="project" value="InterPro"/>
</dbReference>
<dbReference type="GO" id="GO:0072686">
    <property type="term" value="C:mitotic spindle"/>
    <property type="evidence" value="ECO:0007669"/>
    <property type="project" value="TreeGrafter"/>
</dbReference>